<feature type="region of interest" description="Disordered" evidence="2">
    <location>
        <begin position="1"/>
        <end position="21"/>
    </location>
</feature>
<evidence type="ECO:0000313" key="4">
    <source>
        <dbReference type="EMBL" id="KAE8245026.1"/>
    </source>
</evidence>
<gene>
    <name evidence="4" type="ORF">A4X03_0g7516</name>
</gene>
<name>A0A8T8SPR0_9BASI</name>
<evidence type="ECO:0000256" key="1">
    <source>
        <dbReference type="SAM" id="Coils"/>
    </source>
</evidence>
<dbReference type="Gene3D" id="3.60.10.10">
    <property type="entry name" value="Endonuclease/exonuclease/phosphatase"/>
    <property type="match status" value="1"/>
</dbReference>
<feature type="coiled-coil region" evidence="1">
    <location>
        <begin position="631"/>
        <end position="658"/>
    </location>
</feature>
<evidence type="ECO:0000256" key="2">
    <source>
        <dbReference type="SAM" id="MobiDB-lite"/>
    </source>
</evidence>
<accession>A0A8T8SPR0</accession>
<evidence type="ECO:0000259" key="3">
    <source>
        <dbReference type="PROSITE" id="PS50878"/>
    </source>
</evidence>
<dbReference type="EMBL" id="LWDD02001811">
    <property type="protein sequence ID" value="KAE8245026.1"/>
    <property type="molecule type" value="Genomic_DNA"/>
</dbReference>
<organism evidence="4 5">
    <name type="scientific">Tilletia caries</name>
    <name type="common">wheat bunt fungus</name>
    <dbReference type="NCBI Taxonomy" id="13290"/>
    <lineage>
        <taxon>Eukaryota</taxon>
        <taxon>Fungi</taxon>
        <taxon>Dikarya</taxon>
        <taxon>Basidiomycota</taxon>
        <taxon>Ustilaginomycotina</taxon>
        <taxon>Exobasidiomycetes</taxon>
        <taxon>Tilletiales</taxon>
        <taxon>Tilletiaceae</taxon>
        <taxon>Tilletia</taxon>
    </lineage>
</organism>
<dbReference type="SUPFAM" id="SSF56219">
    <property type="entry name" value="DNase I-like"/>
    <property type="match status" value="1"/>
</dbReference>
<feature type="region of interest" description="Disordered" evidence="2">
    <location>
        <begin position="118"/>
        <end position="139"/>
    </location>
</feature>
<comment type="caution">
    <text evidence="4">The sequence shown here is derived from an EMBL/GenBank/DDBJ whole genome shotgun (WGS) entry which is preliminary data.</text>
</comment>
<dbReference type="PANTHER" id="PTHR33481:SF1">
    <property type="entry name" value="ENDONUCLEASE_EXONUCLEASE_PHOSPHATASE DOMAIN-CONTAINING PROTEIN-RELATED"/>
    <property type="match status" value="1"/>
</dbReference>
<reference evidence="4" key="1">
    <citation type="submission" date="2016-04" db="EMBL/GenBank/DDBJ databases">
        <authorList>
            <person name="Nguyen H.D."/>
            <person name="Kesanakurti P."/>
            <person name="Cullis J."/>
            <person name="Levesque C.A."/>
            <person name="Hambleton S."/>
        </authorList>
    </citation>
    <scope>NUCLEOTIDE SEQUENCE</scope>
    <source>
        <strain evidence="4">DAOMC 238032</strain>
    </source>
</reference>
<dbReference type="Proteomes" id="UP000077671">
    <property type="component" value="Unassembled WGS sequence"/>
</dbReference>
<feature type="non-terminal residue" evidence="4">
    <location>
        <position position="1108"/>
    </location>
</feature>
<feature type="domain" description="Reverse transcriptase" evidence="3">
    <location>
        <begin position="807"/>
        <end position="1082"/>
    </location>
</feature>
<dbReference type="AlphaFoldDB" id="A0A8T8SPR0"/>
<sequence>MPATAATASAAAPTRPSPPAVRSVRAAAQLALEGIEPTSDRCAAFIRNTLHSHVSRATGRTGRITLLADEVKHLLAASTFLLHQNEHDIISRIDKATAPIDAVAATVAATTTSLQELKEKLSKPNISPPPQDSPPDIERDIGVWQTVKPRKRSKERKAPLAQRLPSTDMLITSANLKLPVFKGLSPKAVVTKARAAILSQRSKKSWEKVKEHPIEHIVRAARSLPSGDWILSDGTIGWANFLSMMKKDWIPALDPNARLKDANFEIAVHLMPRDFDTDNMEHVQEFWDQNPHSFHSSGFKWAGGPNDKKHGTLLLSFRRAADANELLKASVVWDHRMLETRRSTSQPPFYAGWRPIPPIFDEPPSEEDRTGLRAISYISSARFPPNAIIPLPTNSSDVCAFAITAVAGLPAQIFINIYNQKDNVGTLEAVDSLLDRVAIEYDNPAIFVLGDFNLHHELWNPLHYLSSDPRADTLLDIAGKHGLELRSEEGVSTFQHISGQSKATTIDLVWANRLGADLMFSCRTDVAGTHSHLSDHRALVHETMGQHEDRAPIRPPQQWDKVDWNNFNGALQVLLPLVPDPAALPLPHRDQRTRLEASAQGLVDTIQTVIRKVVPVADVGPRSKRWWDGRLGALRAACAKAEREKQRANRGADEALKSVAAAAWRKARAVYTNAIKHHKAQHWDAFLESVDDRTIWTAAKYKLAGQQFDRYVPPIRSETGLCASPEHQAQAFHHAFTQASAPANLSDMQAASYPTPLPDLAIRPEHLSAALERMSASKTADPHGVTTQVLKRIWHAILPLFSSIVEAGMRLGHYPPVFKSAHTLVLRKPRRGDYSAPSSWRPIDLISRLGLIWDSALAARLSFLAEAHHLLPDTHFGGRPARSTSDALVCMEERILDEWRRGRMCGFLSFDSKAAFPSMRRDRLCHNLRMAGVPANAVDLIKLWHNNRWVRYIISKYLCQALHRQDGCPQGSPLSPLLSLFYNAPLLDRIDELGPDFHATGYIDDIGVLVSGRDEREVHEHLKMVAPHTRWWQDSHGTLLDLKKTHFTIFSRTQSNSEPRDLAFDGQVIPWQPTVELLGVILDHQLRFREQRARTIQRAQGAWLAISS</sequence>
<dbReference type="InterPro" id="IPR000477">
    <property type="entry name" value="RT_dom"/>
</dbReference>
<protein>
    <recommendedName>
        <fullName evidence="3">Reverse transcriptase domain-containing protein</fullName>
    </recommendedName>
</protein>
<dbReference type="PANTHER" id="PTHR33481">
    <property type="entry name" value="REVERSE TRANSCRIPTASE"/>
    <property type="match status" value="1"/>
</dbReference>
<dbReference type="Pfam" id="PF00078">
    <property type="entry name" value="RVT_1"/>
    <property type="match status" value="1"/>
</dbReference>
<dbReference type="PROSITE" id="PS50878">
    <property type="entry name" value="RT_POL"/>
    <property type="match status" value="1"/>
</dbReference>
<reference evidence="4" key="2">
    <citation type="journal article" date="2019" name="IMA Fungus">
        <title>Genome sequencing and comparison of five Tilletia species to identify candidate genes for the detection of regulated species infecting wheat.</title>
        <authorList>
            <person name="Nguyen H.D.T."/>
            <person name="Sultana T."/>
            <person name="Kesanakurti P."/>
            <person name="Hambleton S."/>
        </authorList>
    </citation>
    <scope>NUCLEOTIDE SEQUENCE</scope>
    <source>
        <strain evidence="4">DAOMC 238032</strain>
    </source>
</reference>
<dbReference type="InterPro" id="IPR036691">
    <property type="entry name" value="Endo/exonu/phosph_ase_sf"/>
</dbReference>
<dbReference type="CDD" id="cd01650">
    <property type="entry name" value="RT_nLTR_like"/>
    <property type="match status" value="1"/>
</dbReference>
<dbReference type="Pfam" id="PF14529">
    <property type="entry name" value="Exo_endo_phos_2"/>
    <property type="match status" value="1"/>
</dbReference>
<dbReference type="GO" id="GO:0003824">
    <property type="term" value="F:catalytic activity"/>
    <property type="evidence" value="ECO:0007669"/>
    <property type="project" value="InterPro"/>
</dbReference>
<dbReference type="InterPro" id="IPR005135">
    <property type="entry name" value="Endo/exonuclease/phosphatase"/>
</dbReference>
<evidence type="ECO:0000313" key="5">
    <source>
        <dbReference type="Proteomes" id="UP000077671"/>
    </source>
</evidence>
<keyword evidence="1" id="KW-0175">Coiled coil</keyword>
<proteinExistence type="predicted"/>